<dbReference type="PROSITE" id="PS50930">
    <property type="entry name" value="HTH_LYTTR"/>
    <property type="match status" value="1"/>
</dbReference>
<keyword evidence="6" id="KW-1185">Reference proteome</keyword>
<proteinExistence type="predicted"/>
<dbReference type="SMART" id="SM00448">
    <property type="entry name" value="REC"/>
    <property type="match status" value="1"/>
</dbReference>
<evidence type="ECO:0000313" key="6">
    <source>
        <dbReference type="Proteomes" id="UP000652074"/>
    </source>
</evidence>
<evidence type="ECO:0000313" key="5">
    <source>
        <dbReference type="EMBL" id="NMF86964.1"/>
    </source>
</evidence>
<dbReference type="SUPFAM" id="SSF52172">
    <property type="entry name" value="CheY-like"/>
    <property type="match status" value="1"/>
</dbReference>
<dbReference type="InterPro" id="IPR007492">
    <property type="entry name" value="LytTR_DNA-bd_dom"/>
</dbReference>
<dbReference type="InterPro" id="IPR001789">
    <property type="entry name" value="Sig_transdc_resp-reg_receiver"/>
</dbReference>
<feature type="modified residue" description="4-aspartylphosphate" evidence="2">
    <location>
        <position position="62"/>
    </location>
</feature>
<dbReference type="SMART" id="SM00850">
    <property type="entry name" value="LytTR"/>
    <property type="match status" value="1"/>
</dbReference>
<accession>A0ABX1MLR5</accession>
<dbReference type="InterPro" id="IPR011006">
    <property type="entry name" value="CheY-like_superfamily"/>
</dbReference>
<organism evidence="5 6">
    <name type="scientific">Aromatoleum petrolei</name>
    <dbReference type="NCBI Taxonomy" id="76116"/>
    <lineage>
        <taxon>Bacteria</taxon>
        <taxon>Pseudomonadati</taxon>
        <taxon>Pseudomonadota</taxon>
        <taxon>Betaproteobacteria</taxon>
        <taxon>Rhodocyclales</taxon>
        <taxon>Rhodocyclaceae</taxon>
        <taxon>Aromatoleum</taxon>
    </lineage>
</organism>
<reference evidence="5 6" key="1">
    <citation type="submission" date="2019-12" db="EMBL/GenBank/DDBJ databases">
        <title>Comparative genomics gives insights into the taxonomy of the Azoarcus-Aromatoleum group and reveals separate origins of nif in the plant-associated Azoarcus and non-plant-associated Aromatoleum sub-groups.</title>
        <authorList>
            <person name="Lafos M."/>
            <person name="Maluk M."/>
            <person name="Batista M."/>
            <person name="Junghare M."/>
            <person name="Carmona M."/>
            <person name="Faoro H."/>
            <person name="Cruz L.M."/>
            <person name="Battistoni F."/>
            <person name="De Souza E."/>
            <person name="Pedrosa F."/>
            <person name="Chen W.-M."/>
            <person name="Poole P.S."/>
            <person name="Dixon R.A."/>
            <person name="James E.K."/>
        </authorList>
    </citation>
    <scope>NUCLEOTIDE SEQUENCE [LARGE SCALE GENOMIC DNA]</scope>
    <source>
        <strain evidence="5 6">ToN1</strain>
    </source>
</reference>
<keyword evidence="1" id="KW-0238">DNA-binding</keyword>
<gene>
    <name evidence="5" type="ORF">GPA26_00570</name>
</gene>
<dbReference type="Pfam" id="PF00072">
    <property type="entry name" value="Response_reg"/>
    <property type="match status" value="1"/>
</dbReference>
<sequence>MESAQLLRVVIVDDEAPARARLRDLLGDIASEQPTAVVGVAANGVGALRLLESEPADVVLADIRMPVMDGVELARHLGRLEKPPAVIFTTAYDEYAVQAFELSAVDYLLKPVRAQRLADALAKVRRRPPLPDAALAALAPGARQHFSVNERGRILLVPVADVLFLRAELKYVTARTAEREYLLDESLVQLEQEFPGRFLRIHRNCLVARAAVVGVERAGEQDGEPHWDILLAGLPAGLPVSRRQWPAVKQALGI</sequence>
<dbReference type="EMBL" id="WTVR01000001">
    <property type="protein sequence ID" value="NMF86964.1"/>
    <property type="molecule type" value="Genomic_DNA"/>
</dbReference>
<feature type="domain" description="HTH LytTR-type" evidence="4">
    <location>
        <begin position="146"/>
        <end position="254"/>
    </location>
</feature>
<dbReference type="Gene3D" id="3.40.50.2300">
    <property type="match status" value="1"/>
</dbReference>
<evidence type="ECO:0000259" key="4">
    <source>
        <dbReference type="PROSITE" id="PS50930"/>
    </source>
</evidence>
<comment type="caution">
    <text evidence="5">The sequence shown here is derived from an EMBL/GenBank/DDBJ whole genome shotgun (WGS) entry which is preliminary data.</text>
</comment>
<dbReference type="PANTHER" id="PTHR48111:SF69">
    <property type="entry name" value="RESPONSE REGULATOR RECEIVER"/>
    <property type="match status" value="1"/>
</dbReference>
<name>A0ABX1MLR5_9RHOO</name>
<dbReference type="Pfam" id="PF04397">
    <property type="entry name" value="LytTR"/>
    <property type="match status" value="1"/>
</dbReference>
<evidence type="ECO:0000259" key="3">
    <source>
        <dbReference type="PROSITE" id="PS50110"/>
    </source>
</evidence>
<dbReference type="InterPro" id="IPR039420">
    <property type="entry name" value="WalR-like"/>
</dbReference>
<protein>
    <submittedName>
        <fullName evidence="5">Response regulator</fullName>
    </submittedName>
</protein>
<dbReference type="PANTHER" id="PTHR48111">
    <property type="entry name" value="REGULATOR OF RPOS"/>
    <property type="match status" value="1"/>
</dbReference>
<keyword evidence="2" id="KW-0597">Phosphoprotein</keyword>
<evidence type="ECO:0000256" key="2">
    <source>
        <dbReference type="PROSITE-ProRule" id="PRU00169"/>
    </source>
</evidence>
<evidence type="ECO:0000256" key="1">
    <source>
        <dbReference type="ARBA" id="ARBA00023125"/>
    </source>
</evidence>
<dbReference type="RefSeq" id="WP_169204453.1">
    <property type="nucleotide sequence ID" value="NZ_CP059560.1"/>
</dbReference>
<dbReference type="Gene3D" id="2.40.50.1020">
    <property type="entry name" value="LytTr DNA-binding domain"/>
    <property type="match status" value="1"/>
</dbReference>
<dbReference type="PROSITE" id="PS50110">
    <property type="entry name" value="RESPONSE_REGULATORY"/>
    <property type="match status" value="1"/>
</dbReference>
<dbReference type="Proteomes" id="UP000652074">
    <property type="component" value="Unassembled WGS sequence"/>
</dbReference>
<feature type="domain" description="Response regulatory" evidence="3">
    <location>
        <begin position="8"/>
        <end position="125"/>
    </location>
</feature>